<gene>
    <name evidence="2" type="ORF">SAMN05421867_1134</name>
</gene>
<proteinExistence type="predicted"/>
<reference evidence="2 3" key="1">
    <citation type="submission" date="2016-10" db="EMBL/GenBank/DDBJ databases">
        <authorList>
            <person name="de Groot N.N."/>
        </authorList>
    </citation>
    <scope>NUCLEOTIDE SEQUENCE [LARGE SCALE GENOMIC DNA]</scope>
    <source>
        <strain evidence="2 3">CGMCC 4.6945</strain>
    </source>
</reference>
<evidence type="ECO:0000256" key="1">
    <source>
        <dbReference type="SAM" id="MobiDB-lite"/>
    </source>
</evidence>
<evidence type="ECO:0000313" key="2">
    <source>
        <dbReference type="EMBL" id="SFB29423.1"/>
    </source>
</evidence>
<protein>
    <submittedName>
        <fullName evidence="2">Uncharacterized protein</fullName>
    </submittedName>
</protein>
<dbReference type="AlphaFoldDB" id="A0A1I0ZZ67"/>
<dbReference type="EMBL" id="FOKA01000013">
    <property type="protein sequence ID" value="SFB29423.1"/>
    <property type="molecule type" value="Genomic_DNA"/>
</dbReference>
<organism evidence="2 3">
    <name type="scientific">Cellulomonas marina</name>
    <dbReference type="NCBI Taxonomy" id="988821"/>
    <lineage>
        <taxon>Bacteria</taxon>
        <taxon>Bacillati</taxon>
        <taxon>Actinomycetota</taxon>
        <taxon>Actinomycetes</taxon>
        <taxon>Micrococcales</taxon>
        <taxon>Cellulomonadaceae</taxon>
        <taxon>Cellulomonas</taxon>
    </lineage>
</organism>
<sequence>MTESLPPGTAEVPLLEDDETVAPRPEEEVADALRATPDPAGHGGQG</sequence>
<name>A0A1I0ZZ67_9CELL</name>
<dbReference type="RefSeq" id="WP_175499553.1">
    <property type="nucleotide sequence ID" value="NZ_BONM01000036.1"/>
</dbReference>
<evidence type="ECO:0000313" key="3">
    <source>
        <dbReference type="Proteomes" id="UP000199012"/>
    </source>
</evidence>
<dbReference type="Proteomes" id="UP000199012">
    <property type="component" value="Unassembled WGS sequence"/>
</dbReference>
<keyword evidence="3" id="KW-1185">Reference proteome</keyword>
<feature type="region of interest" description="Disordered" evidence="1">
    <location>
        <begin position="1"/>
        <end position="46"/>
    </location>
</feature>
<accession>A0A1I0ZZ67</accession>
<dbReference type="STRING" id="988821.SAMN05421867_1134"/>